<dbReference type="InterPro" id="IPR021133">
    <property type="entry name" value="HEAT_type_2"/>
</dbReference>
<dbReference type="Pfam" id="PF24987">
    <property type="entry name" value="HEAT_EF3_N"/>
    <property type="match status" value="1"/>
</dbReference>
<dbReference type="Pfam" id="PF25801">
    <property type="entry name" value="HEAT_GCN1_C_2"/>
    <property type="match status" value="1"/>
</dbReference>
<feature type="non-terminal residue" evidence="11">
    <location>
        <position position="1"/>
    </location>
</feature>
<dbReference type="InterPro" id="IPR019399">
    <property type="entry name" value="Parkin_co-regulated_protein"/>
</dbReference>
<dbReference type="Pfam" id="PF25476">
    <property type="entry name" value="Ribosomal_L19e_C"/>
    <property type="match status" value="1"/>
</dbReference>
<evidence type="ECO:0000256" key="3">
    <source>
        <dbReference type="ARBA" id="ARBA00022737"/>
    </source>
</evidence>
<feature type="domain" description="TOG" evidence="9">
    <location>
        <begin position="1750"/>
        <end position="2004"/>
    </location>
</feature>
<evidence type="ECO:0000256" key="6">
    <source>
        <dbReference type="PROSITE-ProRule" id="PRU00103"/>
    </source>
</evidence>
<sequence>LEVPFLSKVSATNCANDDHSTTLRVWLSLSSYYHHPISTSTSTASLLPPIHTRRLSSPARRPHSWPTCPRCYLLSALNPAKMTEVVANGSSSGLVALDFAATRSALTSSSTATRIAHLRTLEDRISNTDTDPAWVRKLVQLLFWTHAFYTDRPSRLAVQKCLSALLAGGLEPEVLSAFVAALRAESQKSGIAASNAFVLVEWCSLLMQHLGKTSEWDRLASQILLTDADALDKCLQHAAKGGMAHSATIVTRRGLRKLFSTHPNPEKALKDAVQLLTTKAAQSSARNAPLLGIIAGVSSRTPTVKAALESQKPQYFTFYTREIIGSRTTLPKHVASGLQDFFVDFVSLDELTKEVVPPLEKGLLRAPEIVLSDVLIPLIRSLPKDYDLSQVLVGNLLKPILSNVKSSNAVTRTGAVKAFGALAAQSRDEKALEKVSEEIVGPVKGGKLASADHRILHCEMLEAIPLSKTTADKIATALAAVSAKEGNEAALTVETSALARSTGYLLQNDVEVAKPIVDACIKGISDKKFPTRRVWLLRVGEIFNSAADSGDLSSAAVKYAEAVFPKLLDTYNEVVANPLIAAQNNLTVGAFIVITLTSLSQQSNASSTVKSALAKVSVPSQCLALEPKPSFLLNPRIYGKTTVEDELIWFCRALSAAAEHLTEKTPKPVTVAWAEAFIYAIAASVATPKARQIATDSLSRVYAARPSLVSQAVVGGIWHWLEALETGDKDSAAVLSKTDKTNLHLVLRAICINPKGLREQEQRAVQEVVDKQLCSLLVLARQELVPRASWIELCLRVEKDPGELARQIEGDLLQEISDRTSIDQKSDLVKQAACNAAAELAFVAPESITSKIVDIIRKDLEPEELRTIGPVEAAIFRTPEGTAFVDILAKKAQTTVPDKNNKDYDILKWEAELRSQLAQKKGQQKKLTAEETAKVNAQLKKEAGIREQVRRIEARLLRGIGIIRSLATGPPTESSLWMGPAVKALLDVIDAGASLVTGDAAPLAYLACSDRTTSRLGPMRPFVGMATLRARDVTTLSEDYKQEPVDELVTRVLYRLRFAGEQRPFDTVSLIYVLPLIFTVLESGGFGSSPDDRDAQLVLAIEFLSFHTNTCEDLATPRLEVMSSLILSMQQYTQHYKIIKDCFADMCRCVAPNMTPEEIASLAKGAIVPQVSVRTAVLQAISSEVDMSDFDFSDEIWLACHDDVEENVELGRDIWEESDFALSEEVPAKMLPYLDSVDGQLRRAAARSLAEACSAHKSTLEPTLESLKSSYTELAKPRVPQLDEYGMPKKTNLADPWESRHGIGSAFKELTPHMAKQQLDPFFEFLIENGPLGDQNANVRSEMLDAAIRAIDLHGKGMVEKLMKVFERTLEGPDKNTEASDRVNEAVIIMYGALARHLNPGDSKLPVVIDRLLATLSTPSETVQYAIAECLPPLVQAYGDKSSKYFSQVLETLLTSKKYAEQRGAAYGLAGLVQGRGISSLKDQRIMMTLRGAMENKKEANQREAALLAYELLSTILGRLFEPYVIQIVPQLLTGFGDSNANVRDSCLAAAKACFGKLSSYGVKKILPTLLNGLDDDQWRSKKGACDLLGAMAYLDPNQLAQSLPDIIPPLTGVLNDSHKEVRSAANKSLKRFGEVINNPEIKGLVDILLKALSDPTKYTDDALDSLIKVQFVHYLDAPSLALVTRILQRGLGDRSNTKRKAAQVIGSLAHLTERKDLVSHLPILVAGLKLAIVDPVPTTRATASRALGSLVEKLGEDALPDLIPGLMQTLKADNGAGDRLGSAQALSEVLAGLGTTRLEETLPTILQNVESTKPAVREGFMSLFIFLPVCFGNSFANYLGRIIPPILSGLADDVESIRETALRAGRLLVKNFAVRAVDLLLPELERGLADDSYRIRLSSVELVGDLLFNLTGISGKTEDGEEDEESAREAGASLREALGEEKRNKILSALYVCRCDTANAVRSAAIAVWKALVSSPRILKELVPTLTQLIIRRLGSSNMEHKVIASNALGELIRKAGDGVLSTLLPTLEEGLQTSTDTDAKQGICLALKELIASASEEALEDHEKTLISVVRTALTDSDADVREAAAEAFDSLQQILGKKAVDQVLPYLLNLLRSDENADNALSALLTLLTETTRSNIILPNLIPTLITPPISAFNAKALASLSRVAGAAMNRRLPNIINSLMDNIINCEDDALREDLEKSFDTVILSIDEYDGLNTVMNVLLQLTKHDDHRRRAATTRHLCKFFAAGDVDYSRYNQDIVRSLLISFDDRDPDVVKGAWAALSEFTKKLKKEEMEGLVVSTRQTLQQVGVPGANLPGFELPKGINAILPIFLQGLMNGNPDQRTQAALAISDIVDRTSETSLKPFVTQITGPLIRVVSERSTDVKSAILLTLNNLLEKMPAALKPFLPQLQRTFAKSLADTSSEVLRARAAKALGTLIKYTPRIDPLIAELVTGSKTSDPGVKTAMLSALYEVISKAGANMGEASRAAVLGLIDMDTDERDDAMTITNAKLLGALIKNVPEEAANGLLKNRVVTSHWSHSSALALNAVLVESPQSLLESPLVDDLPDILSQGMSNKNPYIADNVILATGKYLLSESPKTFETNKKIFEALANVIQPGNSVDSRRLALVIIRTMSRVNMDMVRPHVAALAGPIFASVRDPVIPVKLAAEAAFVALFNVVDDETRVFDKYVEGANLPPNTKRSMQDYFKRVTMRLGAQARERREAEGGQGGLGLSNDEVEDEKEIWSVGKVDVRPSTRTAFKMVNLRTQKRLAASVIGCGQRKIWLDPNEVNEISNANSRQTIRKLVADGLIIRKPVTMHSRSRARELNLARRIGRHRGFGKRKGTAEARMPSQVLWMRRLRVLRRLLVKYRASGKIDKHLYHELYHSSKGNAFKHKRALVEHIHRAKAEKAREKALKDEMDAKRAKTKAARERKLERVAAKRNALLGEGEEEAK</sequence>
<dbReference type="InterPro" id="IPR033935">
    <property type="entry name" value="Ribosomal_eL19_euk"/>
</dbReference>
<evidence type="ECO:0000313" key="12">
    <source>
        <dbReference type="Proteomes" id="UP000076584"/>
    </source>
</evidence>
<dbReference type="PROSITE" id="PS50077">
    <property type="entry name" value="HEAT_REPEAT"/>
    <property type="match status" value="2"/>
</dbReference>
<name>A0A161YBA4_COLIC</name>
<keyword evidence="3" id="KW-0677">Repeat</keyword>
<dbReference type="Pfam" id="PF24984">
    <property type="entry name" value="HEAT_EF3_GNC1"/>
    <property type="match status" value="1"/>
</dbReference>
<keyword evidence="4 7" id="KW-0689">Ribosomal protein</keyword>
<dbReference type="NCBIfam" id="NF006343">
    <property type="entry name" value="PRK08570.1"/>
    <property type="match status" value="1"/>
</dbReference>
<dbReference type="SMART" id="SM01349">
    <property type="entry name" value="TOG"/>
    <property type="match status" value="2"/>
</dbReference>
<dbReference type="Pfam" id="PF23271">
    <property type="entry name" value="HEAT_GCN1"/>
    <property type="match status" value="1"/>
</dbReference>
<dbReference type="HAMAP" id="MF_01475">
    <property type="entry name" value="Ribosomal_eL19"/>
    <property type="match status" value="1"/>
</dbReference>
<comment type="caution">
    <text evidence="11">The sequence shown here is derived from an EMBL/GenBank/DDBJ whole genome shotgun (WGS) entry which is preliminary data.</text>
</comment>
<dbReference type="PROSITE" id="PS00526">
    <property type="entry name" value="RIBOSOMAL_L19E"/>
    <property type="match status" value="1"/>
</dbReference>
<dbReference type="Gene3D" id="1.10.1650.10">
    <property type="match status" value="1"/>
</dbReference>
<dbReference type="InterPro" id="IPR057260">
    <property type="entry name" value="Ribosomal_L19e_C"/>
</dbReference>
<dbReference type="PANTHER" id="PTHR23346">
    <property type="entry name" value="TRANSLATIONAL ACTIVATOR GCN1-RELATED"/>
    <property type="match status" value="1"/>
</dbReference>
<keyword evidence="5 7" id="KW-0687">Ribonucleoprotein</keyword>
<gene>
    <name evidence="11" type="ORF">CI238_02133</name>
</gene>
<evidence type="ECO:0000256" key="5">
    <source>
        <dbReference type="ARBA" id="ARBA00023274"/>
    </source>
</evidence>
<keyword evidence="12" id="KW-1185">Reference proteome</keyword>
<dbReference type="GO" id="GO:0006412">
    <property type="term" value="P:translation"/>
    <property type="evidence" value="ECO:0007669"/>
    <property type="project" value="InterPro"/>
</dbReference>
<dbReference type="InterPro" id="IPR056809">
    <property type="entry name" value="HEAT_GCN1_fung"/>
</dbReference>
<evidence type="ECO:0000256" key="4">
    <source>
        <dbReference type="ARBA" id="ARBA00022980"/>
    </source>
</evidence>
<dbReference type="SUPFAM" id="SSF48371">
    <property type="entry name" value="ARM repeat"/>
    <property type="match status" value="3"/>
</dbReference>
<comment type="similarity">
    <text evidence="1">Belongs to the GCN1 family.</text>
</comment>
<dbReference type="STRING" id="1573173.A0A161YBA4"/>
<dbReference type="InterPro" id="IPR035970">
    <property type="entry name" value="60S_ribosomal_eL19_sf"/>
</dbReference>
<feature type="repeat" description="HEAT" evidence="6">
    <location>
        <begin position="2068"/>
        <end position="2105"/>
    </location>
</feature>
<evidence type="ECO:0000259" key="10">
    <source>
        <dbReference type="SMART" id="SM01416"/>
    </source>
</evidence>
<reference evidence="11 12" key="1">
    <citation type="submission" date="2015-06" db="EMBL/GenBank/DDBJ databases">
        <title>Survival trade-offs in plant roots during colonization by closely related pathogenic and mutualistic fungi.</title>
        <authorList>
            <person name="Hacquard S."/>
            <person name="Kracher B."/>
            <person name="Hiruma K."/>
            <person name="Weinman A."/>
            <person name="Muench P."/>
            <person name="Garrido Oter R."/>
            <person name="Ver Loren van Themaat E."/>
            <person name="Dallerey J.-F."/>
            <person name="Damm U."/>
            <person name="Henrissat B."/>
            <person name="Lespinet O."/>
            <person name="Thon M."/>
            <person name="Kemen E."/>
            <person name="McHardy A.C."/>
            <person name="Schulze-Lefert P."/>
            <person name="O'Connell R.J."/>
        </authorList>
    </citation>
    <scope>NUCLEOTIDE SEQUENCE [LARGE SCALE GENOMIC DNA]</scope>
    <source>
        <strain evidence="11 12">MAFF 238704</strain>
    </source>
</reference>
<dbReference type="EMBL" id="LFIW01000342">
    <property type="protein sequence ID" value="KZL86992.1"/>
    <property type="molecule type" value="Genomic_DNA"/>
</dbReference>
<dbReference type="Gene3D" id="1.10.1200.240">
    <property type="match status" value="1"/>
</dbReference>
<dbReference type="FunFam" id="1.10.1650.10:FF:000001">
    <property type="entry name" value="Ribosomal protein L19"/>
    <property type="match status" value="1"/>
</dbReference>
<evidence type="ECO:0000256" key="7">
    <source>
        <dbReference type="RuleBase" id="RU000574"/>
    </source>
</evidence>
<dbReference type="InterPro" id="IPR023638">
    <property type="entry name" value="Ribosomal_eL19_CS"/>
</dbReference>
<dbReference type="GO" id="GO:0034198">
    <property type="term" value="P:cellular response to amino acid starvation"/>
    <property type="evidence" value="ECO:0007669"/>
    <property type="project" value="TreeGrafter"/>
</dbReference>
<dbReference type="GO" id="GO:0030295">
    <property type="term" value="F:protein kinase activator activity"/>
    <property type="evidence" value="ECO:0007669"/>
    <property type="project" value="UniProtKB-ARBA"/>
</dbReference>
<dbReference type="GO" id="GO:0022625">
    <property type="term" value="C:cytosolic large ribosomal subunit"/>
    <property type="evidence" value="ECO:0007669"/>
    <property type="project" value="InterPro"/>
</dbReference>
<dbReference type="InterPro" id="IPR057259">
    <property type="entry name" value="Ribosomal_L19e"/>
</dbReference>
<dbReference type="InterPro" id="IPR034085">
    <property type="entry name" value="TOG"/>
</dbReference>
<organism evidence="11 12">
    <name type="scientific">Colletotrichum incanum</name>
    <name type="common">Soybean anthracnose fungus</name>
    <dbReference type="NCBI Taxonomy" id="1573173"/>
    <lineage>
        <taxon>Eukaryota</taxon>
        <taxon>Fungi</taxon>
        <taxon>Dikarya</taxon>
        <taxon>Ascomycota</taxon>
        <taxon>Pezizomycotina</taxon>
        <taxon>Sordariomycetes</taxon>
        <taxon>Hypocreomycetidae</taxon>
        <taxon>Glomerellales</taxon>
        <taxon>Glomerellaceae</taxon>
        <taxon>Colletotrichum</taxon>
        <taxon>Colletotrichum spaethianum species complex</taxon>
    </lineage>
</organism>
<dbReference type="Pfam" id="PF24993">
    <property type="entry name" value="GNC1_N"/>
    <property type="match status" value="1"/>
</dbReference>
<comment type="similarity">
    <text evidence="2 7">Belongs to the eukaryotic ribosomal protein eL19 family.</text>
</comment>
<evidence type="ECO:0000256" key="2">
    <source>
        <dbReference type="ARBA" id="ARBA00011082"/>
    </source>
</evidence>
<dbReference type="GO" id="GO:1904688">
    <property type="term" value="P:regulation of cytoplasmic translational initiation"/>
    <property type="evidence" value="ECO:0007669"/>
    <property type="project" value="UniProtKB-ARBA"/>
</dbReference>
<dbReference type="InterPro" id="IPR000196">
    <property type="entry name" value="Ribosomal_eL19_dom"/>
</dbReference>
<dbReference type="Pfam" id="PF01280">
    <property type="entry name" value="Ribosomal_L19e"/>
    <property type="match status" value="1"/>
</dbReference>
<evidence type="ECO:0000313" key="11">
    <source>
        <dbReference type="EMBL" id="KZL86992.1"/>
    </source>
</evidence>
<evidence type="ECO:0000256" key="1">
    <source>
        <dbReference type="ARBA" id="ARBA00007366"/>
    </source>
</evidence>
<dbReference type="SMART" id="SM01416">
    <property type="entry name" value="Ribosomal_L19e"/>
    <property type="match status" value="1"/>
</dbReference>
<evidence type="ECO:0000259" key="9">
    <source>
        <dbReference type="SMART" id="SM01349"/>
    </source>
</evidence>
<dbReference type="Pfam" id="PF24916">
    <property type="entry name" value="HEAT_GCN1_fung"/>
    <property type="match status" value="1"/>
</dbReference>
<dbReference type="Pfam" id="PF10274">
    <property type="entry name" value="ParcG"/>
    <property type="match status" value="1"/>
</dbReference>
<dbReference type="InterPro" id="IPR016024">
    <property type="entry name" value="ARM-type_fold"/>
</dbReference>
<dbReference type="GO" id="GO:0003735">
    <property type="term" value="F:structural constituent of ribosome"/>
    <property type="evidence" value="ECO:0007669"/>
    <property type="project" value="InterPro"/>
</dbReference>
<feature type="domain" description="Large ribosomal subunit protein eL19" evidence="10">
    <location>
        <begin position="2764"/>
        <end position="2907"/>
    </location>
</feature>
<dbReference type="Pfam" id="PF12074">
    <property type="entry name" value="Gcn1_N"/>
    <property type="match status" value="1"/>
</dbReference>
<dbReference type="SUPFAM" id="SSF48140">
    <property type="entry name" value="Ribosomal protein L19 (L19e)"/>
    <property type="match status" value="1"/>
</dbReference>
<dbReference type="Gene3D" id="1.25.10.10">
    <property type="entry name" value="Leucine-rich Repeat Variant"/>
    <property type="match status" value="6"/>
</dbReference>
<feature type="region of interest" description="Disordered" evidence="8">
    <location>
        <begin position="2911"/>
        <end position="2936"/>
    </location>
</feature>
<dbReference type="InterPro" id="IPR015972">
    <property type="entry name" value="Ribosomal_eL19_dom1"/>
</dbReference>
<accession>A0A161YBA4</accession>
<dbReference type="InterPro" id="IPR022716">
    <property type="entry name" value="Gcn1_N"/>
</dbReference>
<dbReference type="InterPro" id="IPR057546">
    <property type="entry name" value="HEAT_GCN1"/>
</dbReference>
<feature type="repeat" description="HEAT" evidence="6">
    <location>
        <begin position="1607"/>
        <end position="1645"/>
    </location>
</feature>
<protein>
    <recommendedName>
        <fullName evidence="7">Ribosomal protein L19</fullName>
    </recommendedName>
</protein>
<dbReference type="FunFam" id="1.10.1200.240:FF:000001">
    <property type="entry name" value="Ribosomal protein L19"/>
    <property type="match status" value="1"/>
</dbReference>
<dbReference type="FunFam" id="1.25.10.10:FF:000090">
    <property type="entry name" value="eIF-2-alpha kinase activator GCN1"/>
    <property type="match status" value="1"/>
</dbReference>
<feature type="domain" description="TOG" evidence="9">
    <location>
        <begin position="1430"/>
        <end position="1666"/>
    </location>
</feature>
<proteinExistence type="inferred from homology"/>
<dbReference type="InterPro" id="IPR011989">
    <property type="entry name" value="ARM-like"/>
</dbReference>
<dbReference type="CDD" id="cd01417">
    <property type="entry name" value="Ribosomal_L19e_E"/>
    <property type="match status" value="1"/>
</dbReference>
<evidence type="ECO:0000256" key="8">
    <source>
        <dbReference type="SAM" id="MobiDB-lite"/>
    </source>
</evidence>
<dbReference type="PANTHER" id="PTHR23346:SF7">
    <property type="entry name" value="STALLED RIBOSOME SENSOR GCN1"/>
    <property type="match status" value="1"/>
</dbReference>
<dbReference type="InterPro" id="IPR056810">
    <property type="entry name" value="GNC1-like_N"/>
</dbReference>
<dbReference type="Proteomes" id="UP000076584">
    <property type="component" value="Unassembled WGS sequence"/>
</dbReference>